<dbReference type="GeneID" id="79707321"/>
<protein>
    <submittedName>
        <fullName evidence="1">Uncharacterized protein</fullName>
    </submittedName>
</protein>
<evidence type="ECO:0000313" key="1">
    <source>
        <dbReference type="EMBL" id="CAA2409803.1"/>
    </source>
</evidence>
<keyword evidence="2" id="KW-1185">Reference proteome</keyword>
<reference evidence="1 2" key="1">
    <citation type="submission" date="2019-12" db="EMBL/GenBank/DDBJ databases">
        <authorList>
            <person name="Ansaldi M."/>
            <person name="Clavijo F."/>
        </authorList>
    </citation>
    <scope>NUCLEOTIDE SEQUENCE [LARGE SCALE GENOMIC DNA]</scope>
</reference>
<proteinExistence type="predicted"/>
<dbReference type="KEGG" id="vg:79707321"/>
<dbReference type="Proteomes" id="UP000464334">
    <property type="component" value="Chromosome"/>
</dbReference>
<organism evidence="1 2">
    <name type="scientific">Xanthomonas phage Suba</name>
    <dbReference type="NCBI Taxonomy" id="2674975"/>
    <lineage>
        <taxon>Viruses</taxon>
        <taxon>Duplodnaviria</taxon>
        <taxon>Heunggongvirae</taxon>
        <taxon>Uroviricota</taxon>
        <taxon>Caudoviricetes</taxon>
        <taxon>Stanbaylleyvirinae</taxon>
        <taxon>Subavirus</taxon>
        <taxon>Subavirus suba</taxon>
    </lineage>
</organism>
<evidence type="ECO:0000313" key="2">
    <source>
        <dbReference type="Proteomes" id="UP000464334"/>
    </source>
</evidence>
<name>A0A679KD43_9CAUD</name>
<accession>A0A679KD43</accession>
<sequence length="60" mass="7149">MENCVDLETFSDGEVIVSHWKMTWRERFSALFFGRVWHYAWCARPAPVGIMVRKSIFPKE</sequence>
<dbReference type="EMBL" id="LR743530">
    <property type="protein sequence ID" value="CAA2409803.1"/>
    <property type="molecule type" value="Genomic_DNA"/>
</dbReference>
<dbReference type="RefSeq" id="YP_010742781.1">
    <property type="nucleotide sequence ID" value="NC_073092.1"/>
</dbReference>